<organism evidence="2">
    <name type="scientific">freshwater metagenome</name>
    <dbReference type="NCBI Taxonomy" id="449393"/>
    <lineage>
        <taxon>unclassified sequences</taxon>
        <taxon>metagenomes</taxon>
        <taxon>ecological metagenomes</taxon>
    </lineage>
</organism>
<dbReference type="AlphaFoldDB" id="A0A6J6W689"/>
<feature type="transmembrane region" description="Helical" evidence="1">
    <location>
        <begin position="69"/>
        <end position="90"/>
    </location>
</feature>
<feature type="transmembrane region" description="Helical" evidence="1">
    <location>
        <begin position="291"/>
        <end position="311"/>
    </location>
</feature>
<feature type="transmembrane region" description="Helical" evidence="1">
    <location>
        <begin position="362"/>
        <end position="381"/>
    </location>
</feature>
<feature type="transmembrane region" description="Helical" evidence="1">
    <location>
        <begin position="102"/>
        <end position="123"/>
    </location>
</feature>
<gene>
    <name evidence="2" type="ORF">UFOPK2958_00386</name>
</gene>
<sequence length="421" mass="44060">MKRLVSLGWTFAVGPLFAFTLLGYFLQLRSQGVGVAVLFVAGLVALGSLSSQRRNRASGPVNHWGFDEFLITVGYGLLAVTAPLVVGLYGGVHEMSGDPFPIGWAGLASLCAVLCAVAVLLVGSRRAKVVSRTEGALGVVSLVLVALGMVVVLAVILQGGINGNRIHLFTFQSASWPAICAGIAVAVPFFFGADFSVTQSTGLGEDARRWSRPNLIWLIGFLVLLQYSGAMGTSVLWPDIPAFSPLANTYVGGSVRGVAWFLVVASGVLYSLLLAVLFSRRLEAHSLNLRARVLTVAGLTALAIIASSKFFTGAVSPGDGDAMSIFLNVSSVGGALLVAGLAASCIRALLITRSLKMGVMEYLPSAVGLLGLSLAFYGYFWTGVSPAPMAPEQFAIIVAALTTGAAYVSWRRSLRPSAEAQ</sequence>
<keyword evidence="1" id="KW-0812">Transmembrane</keyword>
<reference evidence="2" key="1">
    <citation type="submission" date="2020-05" db="EMBL/GenBank/DDBJ databases">
        <authorList>
            <person name="Chiriac C."/>
            <person name="Salcher M."/>
            <person name="Ghai R."/>
            <person name="Kavagutti S V."/>
        </authorList>
    </citation>
    <scope>NUCLEOTIDE SEQUENCE</scope>
</reference>
<feature type="transmembrane region" description="Helical" evidence="1">
    <location>
        <begin position="257"/>
        <end position="279"/>
    </location>
</feature>
<feature type="transmembrane region" description="Helical" evidence="1">
    <location>
        <begin position="393"/>
        <end position="410"/>
    </location>
</feature>
<name>A0A6J6W689_9ZZZZ</name>
<feature type="transmembrane region" description="Helical" evidence="1">
    <location>
        <begin position="7"/>
        <end position="26"/>
    </location>
</feature>
<feature type="transmembrane region" description="Helical" evidence="1">
    <location>
        <begin position="176"/>
        <end position="195"/>
    </location>
</feature>
<evidence type="ECO:0000256" key="1">
    <source>
        <dbReference type="SAM" id="Phobius"/>
    </source>
</evidence>
<feature type="transmembrane region" description="Helical" evidence="1">
    <location>
        <begin position="323"/>
        <end position="350"/>
    </location>
</feature>
<dbReference type="EMBL" id="CAFAAB010000028">
    <property type="protein sequence ID" value="CAB4778856.1"/>
    <property type="molecule type" value="Genomic_DNA"/>
</dbReference>
<keyword evidence="1" id="KW-0472">Membrane</keyword>
<feature type="transmembrane region" description="Helical" evidence="1">
    <location>
        <begin position="32"/>
        <end position="49"/>
    </location>
</feature>
<proteinExistence type="predicted"/>
<evidence type="ECO:0000313" key="2">
    <source>
        <dbReference type="EMBL" id="CAB4778856.1"/>
    </source>
</evidence>
<accession>A0A6J6W689</accession>
<feature type="transmembrane region" description="Helical" evidence="1">
    <location>
        <begin position="135"/>
        <end position="156"/>
    </location>
</feature>
<protein>
    <submittedName>
        <fullName evidence="2">Unannotated protein</fullName>
    </submittedName>
</protein>
<feature type="transmembrane region" description="Helical" evidence="1">
    <location>
        <begin position="215"/>
        <end position="237"/>
    </location>
</feature>
<keyword evidence="1" id="KW-1133">Transmembrane helix</keyword>